<dbReference type="SUPFAM" id="SSF49899">
    <property type="entry name" value="Concanavalin A-like lectins/glucanases"/>
    <property type="match status" value="1"/>
</dbReference>
<sequence>MATGDIQIFSREHNPRKAIVGDGTGDYVQIDGWGPARQFGGTADTVGTFTAWVNIKSASDSYSILSAGDTNAIEYINFQIVNGKLNLSLADGGVLDIDVEADGDDIFGVEPVFFGSQVFYVIDNLKHVTDIQPVIGEFHQLGRHRRCLAGRLVELFRGLWLWLDLLLVVAAG</sequence>
<reference evidence="1" key="1">
    <citation type="journal article" date="2015" name="Nature">
        <title>Complex archaea that bridge the gap between prokaryotes and eukaryotes.</title>
        <authorList>
            <person name="Spang A."/>
            <person name="Saw J.H."/>
            <person name="Jorgensen S.L."/>
            <person name="Zaremba-Niedzwiedzka K."/>
            <person name="Martijn J."/>
            <person name="Lind A.E."/>
            <person name="van Eijk R."/>
            <person name="Schleper C."/>
            <person name="Guy L."/>
            <person name="Ettema T.J."/>
        </authorList>
    </citation>
    <scope>NUCLEOTIDE SEQUENCE</scope>
</reference>
<gene>
    <name evidence="1" type="ORF">LCGC14_2397990</name>
</gene>
<dbReference type="InterPro" id="IPR013320">
    <property type="entry name" value="ConA-like_dom_sf"/>
</dbReference>
<protein>
    <submittedName>
        <fullName evidence="1">Uncharacterized protein</fullName>
    </submittedName>
</protein>
<name>A0A0F9E8I8_9ZZZZ</name>
<evidence type="ECO:0000313" key="1">
    <source>
        <dbReference type="EMBL" id="KKL26171.1"/>
    </source>
</evidence>
<feature type="non-terminal residue" evidence="1">
    <location>
        <position position="172"/>
    </location>
</feature>
<dbReference type="EMBL" id="LAZR01035932">
    <property type="protein sequence ID" value="KKL26171.1"/>
    <property type="molecule type" value="Genomic_DNA"/>
</dbReference>
<organism evidence="1">
    <name type="scientific">marine sediment metagenome</name>
    <dbReference type="NCBI Taxonomy" id="412755"/>
    <lineage>
        <taxon>unclassified sequences</taxon>
        <taxon>metagenomes</taxon>
        <taxon>ecological metagenomes</taxon>
    </lineage>
</organism>
<comment type="caution">
    <text evidence="1">The sequence shown here is derived from an EMBL/GenBank/DDBJ whole genome shotgun (WGS) entry which is preliminary data.</text>
</comment>
<dbReference type="AlphaFoldDB" id="A0A0F9E8I8"/>
<proteinExistence type="predicted"/>
<accession>A0A0F9E8I8</accession>